<protein>
    <submittedName>
        <fullName evidence="2">Uncharacterized protein</fullName>
    </submittedName>
</protein>
<dbReference type="EMBL" id="MU004300">
    <property type="protein sequence ID" value="KAF2660319.1"/>
    <property type="molecule type" value="Genomic_DNA"/>
</dbReference>
<name>A0A6A6TJV7_9PLEO</name>
<gene>
    <name evidence="2" type="ORF">K491DRAFT_78424</name>
</gene>
<dbReference type="Proteomes" id="UP000799324">
    <property type="component" value="Unassembled WGS sequence"/>
</dbReference>
<proteinExistence type="predicted"/>
<dbReference type="AlphaFoldDB" id="A0A6A6TJV7"/>
<feature type="region of interest" description="Disordered" evidence="1">
    <location>
        <begin position="59"/>
        <end position="80"/>
    </location>
</feature>
<accession>A0A6A6TJV7</accession>
<evidence type="ECO:0000313" key="3">
    <source>
        <dbReference type="Proteomes" id="UP000799324"/>
    </source>
</evidence>
<sequence>MCQRRPYICPSFVYVWWSWRTREVVRRGSRPMCDLAQHDVQAAQTVTRAMLENRRPWRGKTRPETRQYGSGTNLTPGLPGYGPIAEPRGGGEGLYFGLEASKGPEEVQPSVLSNQDTLLTSSHAEASEIWCCSCCRNQPMSERFALVAARIIVARSLAASQVAAGDQGVLVQVRSRTGLARPRACDKSRQKKMDSAIQSMNDCYLPKARLCRNVNILGARLESSSISKQEEHSILESRSCRWWRCDSQDRIGVGVHSHSDRRPFQYGRLFLTPYPVGLPVPVEAASHVMPSAPCANPCEDAGRRLRSLPGRCHCDPQGTAGSKVEGP</sequence>
<evidence type="ECO:0000313" key="2">
    <source>
        <dbReference type="EMBL" id="KAF2660319.1"/>
    </source>
</evidence>
<organism evidence="2 3">
    <name type="scientific">Lophiostoma macrostomum CBS 122681</name>
    <dbReference type="NCBI Taxonomy" id="1314788"/>
    <lineage>
        <taxon>Eukaryota</taxon>
        <taxon>Fungi</taxon>
        <taxon>Dikarya</taxon>
        <taxon>Ascomycota</taxon>
        <taxon>Pezizomycotina</taxon>
        <taxon>Dothideomycetes</taxon>
        <taxon>Pleosporomycetidae</taxon>
        <taxon>Pleosporales</taxon>
        <taxon>Lophiostomataceae</taxon>
        <taxon>Lophiostoma</taxon>
    </lineage>
</organism>
<evidence type="ECO:0000256" key="1">
    <source>
        <dbReference type="SAM" id="MobiDB-lite"/>
    </source>
</evidence>
<reference evidence="2" key="1">
    <citation type="journal article" date="2020" name="Stud. Mycol.">
        <title>101 Dothideomycetes genomes: a test case for predicting lifestyles and emergence of pathogens.</title>
        <authorList>
            <person name="Haridas S."/>
            <person name="Albert R."/>
            <person name="Binder M."/>
            <person name="Bloem J."/>
            <person name="Labutti K."/>
            <person name="Salamov A."/>
            <person name="Andreopoulos B."/>
            <person name="Baker S."/>
            <person name="Barry K."/>
            <person name="Bills G."/>
            <person name="Bluhm B."/>
            <person name="Cannon C."/>
            <person name="Castanera R."/>
            <person name="Culley D."/>
            <person name="Daum C."/>
            <person name="Ezra D."/>
            <person name="Gonzalez J."/>
            <person name="Henrissat B."/>
            <person name="Kuo A."/>
            <person name="Liang C."/>
            <person name="Lipzen A."/>
            <person name="Lutzoni F."/>
            <person name="Magnuson J."/>
            <person name="Mondo S."/>
            <person name="Nolan M."/>
            <person name="Ohm R."/>
            <person name="Pangilinan J."/>
            <person name="Park H.-J."/>
            <person name="Ramirez L."/>
            <person name="Alfaro M."/>
            <person name="Sun H."/>
            <person name="Tritt A."/>
            <person name="Yoshinaga Y."/>
            <person name="Zwiers L.-H."/>
            <person name="Turgeon B."/>
            <person name="Goodwin S."/>
            <person name="Spatafora J."/>
            <person name="Crous P."/>
            <person name="Grigoriev I."/>
        </authorList>
    </citation>
    <scope>NUCLEOTIDE SEQUENCE</scope>
    <source>
        <strain evidence="2">CBS 122681</strain>
    </source>
</reference>
<keyword evidence="3" id="KW-1185">Reference proteome</keyword>